<organism evidence="9 10">
    <name type="scientific">Metaclostridioides mangenotii</name>
    <dbReference type="NCBI Taxonomy" id="1540"/>
    <lineage>
        <taxon>Bacteria</taxon>
        <taxon>Bacillati</taxon>
        <taxon>Bacillota</taxon>
        <taxon>Clostridia</taxon>
        <taxon>Peptostreptococcales</taxon>
        <taxon>Peptostreptococcaceae</taxon>
        <taxon>Metaclostridioides</taxon>
    </lineage>
</organism>
<keyword evidence="4 7" id="KW-0812">Transmembrane</keyword>
<feature type="transmembrane region" description="Helical" evidence="7">
    <location>
        <begin position="101"/>
        <end position="119"/>
    </location>
</feature>
<dbReference type="RefSeq" id="WP_209456908.1">
    <property type="nucleotide sequence ID" value="NZ_BAAACS010000011.1"/>
</dbReference>
<reference evidence="9 10" key="1">
    <citation type="submission" date="2021-03" db="EMBL/GenBank/DDBJ databases">
        <title>Genomic Encyclopedia of Type Strains, Phase IV (KMG-IV): sequencing the most valuable type-strain genomes for metagenomic binning, comparative biology and taxonomic classification.</title>
        <authorList>
            <person name="Goeker M."/>
        </authorList>
    </citation>
    <scope>NUCLEOTIDE SEQUENCE [LARGE SCALE GENOMIC DNA]</scope>
    <source>
        <strain evidence="9 10">DSM 1289</strain>
    </source>
</reference>
<dbReference type="InterPro" id="IPR036259">
    <property type="entry name" value="MFS_trans_sf"/>
</dbReference>
<keyword evidence="10" id="KW-1185">Reference proteome</keyword>
<comment type="subcellular location">
    <subcellularLocation>
        <location evidence="1">Cell membrane</location>
        <topology evidence="1">Multi-pass membrane protein</topology>
    </subcellularLocation>
</comment>
<evidence type="ECO:0000259" key="8">
    <source>
        <dbReference type="PROSITE" id="PS50850"/>
    </source>
</evidence>
<dbReference type="EMBL" id="JAGGJX010000003">
    <property type="protein sequence ID" value="MBP1855483.1"/>
    <property type="molecule type" value="Genomic_DNA"/>
</dbReference>
<keyword evidence="5 7" id="KW-1133">Transmembrane helix</keyword>
<evidence type="ECO:0000256" key="1">
    <source>
        <dbReference type="ARBA" id="ARBA00004651"/>
    </source>
</evidence>
<feature type="transmembrane region" description="Helical" evidence="7">
    <location>
        <begin position="220"/>
        <end position="239"/>
    </location>
</feature>
<feature type="transmembrane region" description="Helical" evidence="7">
    <location>
        <begin position="44"/>
        <end position="65"/>
    </location>
</feature>
<feature type="transmembrane region" description="Helical" evidence="7">
    <location>
        <begin position="313"/>
        <end position="332"/>
    </location>
</feature>
<dbReference type="PANTHER" id="PTHR43266:SF10">
    <property type="entry name" value="BACILYSIN EXPORTER BACE-RELATED"/>
    <property type="match status" value="1"/>
</dbReference>
<protein>
    <submittedName>
        <fullName evidence="9">DHA3 family macrolide efflux protein-like MFS transporter</fullName>
    </submittedName>
</protein>
<evidence type="ECO:0000313" key="10">
    <source>
        <dbReference type="Proteomes" id="UP000767291"/>
    </source>
</evidence>
<dbReference type="InterPro" id="IPR020846">
    <property type="entry name" value="MFS_dom"/>
</dbReference>
<dbReference type="PROSITE" id="PS50850">
    <property type="entry name" value="MFS"/>
    <property type="match status" value="1"/>
</dbReference>
<proteinExistence type="predicted"/>
<feature type="transmembrane region" description="Helical" evidence="7">
    <location>
        <begin position="289"/>
        <end position="307"/>
    </location>
</feature>
<evidence type="ECO:0000256" key="6">
    <source>
        <dbReference type="ARBA" id="ARBA00023136"/>
    </source>
</evidence>
<dbReference type="SUPFAM" id="SSF103473">
    <property type="entry name" value="MFS general substrate transporter"/>
    <property type="match status" value="1"/>
</dbReference>
<feature type="transmembrane region" description="Helical" evidence="7">
    <location>
        <begin position="344"/>
        <end position="367"/>
    </location>
</feature>
<dbReference type="Pfam" id="PF07690">
    <property type="entry name" value="MFS_1"/>
    <property type="match status" value="1"/>
</dbReference>
<keyword evidence="6 7" id="KW-0472">Membrane</keyword>
<dbReference type="Proteomes" id="UP000767291">
    <property type="component" value="Unassembled WGS sequence"/>
</dbReference>
<accession>A0ABS4EC09</accession>
<dbReference type="InterPro" id="IPR011701">
    <property type="entry name" value="MFS"/>
</dbReference>
<feature type="transmembrane region" description="Helical" evidence="7">
    <location>
        <begin position="379"/>
        <end position="397"/>
    </location>
</feature>
<feature type="transmembrane region" description="Helical" evidence="7">
    <location>
        <begin position="168"/>
        <end position="189"/>
    </location>
</feature>
<evidence type="ECO:0000256" key="2">
    <source>
        <dbReference type="ARBA" id="ARBA00022448"/>
    </source>
</evidence>
<evidence type="ECO:0000256" key="3">
    <source>
        <dbReference type="ARBA" id="ARBA00022475"/>
    </source>
</evidence>
<feature type="domain" description="Major facilitator superfamily (MFS) profile" evidence="8">
    <location>
        <begin position="11"/>
        <end position="402"/>
    </location>
</feature>
<sequence length="409" mass="44991">MGHKIEKWKKEFLILWSGQAVSILTSAIIQMAIIWYLIDKTGSAAVLTFATLIGYLPQAIIGTFAGVFIDRYNRKKIMIISDASIAILTFSLVVVGSFGDIPVWFIMLVLFGRSIGSAFHNPSLHAITPVIVPKDNLTKYAGYSQGFTSMSYLISPAVAALLYSMWDLHIIVFLDIIGAAFAIVMLMFIKIPDIRKSESEQKKGYFSEFKEGVNVLRKKHGMMTLVVVDAIYAIIYFPMGNLYPLITMTYFKGNFFDSSVVEIVFSLGSFLGSFLLGVIGSKINKSKSLGRSIVVYGIGLLIIGMLPSSGFKIFAVISGIMGASVPFFTGVKTSIFQMKFESEYLGRVLSLTSSLTMFAMPIGLVLAGAFAEVIGVERWFFISGVATMFIAIFTMFAPSLRNCADEHID</sequence>
<comment type="caution">
    <text evidence="9">The sequence shown here is derived from an EMBL/GenBank/DDBJ whole genome shotgun (WGS) entry which is preliminary data.</text>
</comment>
<name>A0ABS4EC09_9FIRM</name>
<feature type="transmembrane region" description="Helical" evidence="7">
    <location>
        <begin position="12"/>
        <end position="38"/>
    </location>
</feature>
<dbReference type="CDD" id="cd06173">
    <property type="entry name" value="MFS_MefA_like"/>
    <property type="match status" value="1"/>
</dbReference>
<evidence type="ECO:0000256" key="7">
    <source>
        <dbReference type="SAM" id="Phobius"/>
    </source>
</evidence>
<evidence type="ECO:0000256" key="5">
    <source>
        <dbReference type="ARBA" id="ARBA00022989"/>
    </source>
</evidence>
<feature type="transmembrane region" description="Helical" evidence="7">
    <location>
        <begin position="259"/>
        <end position="277"/>
    </location>
</feature>
<evidence type="ECO:0000313" key="9">
    <source>
        <dbReference type="EMBL" id="MBP1855483.1"/>
    </source>
</evidence>
<evidence type="ECO:0000256" key="4">
    <source>
        <dbReference type="ARBA" id="ARBA00022692"/>
    </source>
</evidence>
<dbReference type="Gene3D" id="1.20.1250.20">
    <property type="entry name" value="MFS general substrate transporter like domains"/>
    <property type="match status" value="1"/>
</dbReference>
<dbReference type="PANTHER" id="PTHR43266">
    <property type="entry name" value="MACROLIDE-EFFLUX PROTEIN"/>
    <property type="match status" value="1"/>
</dbReference>
<keyword evidence="3" id="KW-1003">Cell membrane</keyword>
<keyword evidence="2" id="KW-0813">Transport</keyword>
<gene>
    <name evidence="9" type="ORF">J2Z43_001878</name>
</gene>